<dbReference type="InterPro" id="IPR003593">
    <property type="entry name" value="AAA+_ATPase"/>
</dbReference>
<dbReference type="PANTHER" id="PTHR43394:SF1">
    <property type="entry name" value="ATP-BINDING CASSETTE SUB-FAMILY B MEMBER 10, MITOCHONDRIAL"/>
    <property type="match status" value="1"/>
</dbReference>
<gene>
    <name evidence="14" type="ORF">ATY41_03720</name>
</gene>
<protein>
    <submittedName>
        <fullName evidence="14">ABC transporter</fullName>
    </submittedName>
</protein>
<feature type="domain" description="ABC transmembrane type-1" evidence="13">
    <location>
        <begin position="1"/>
        <end position="278"/>
    </location>
</feature>
<dbReference type="Pfam" id="PF00005">
    <property type="entry name" value="ABC_tran"/>
    <property type="match status" value="1"/>
</dbReference>
<dbReference type="GO" id="GO:0005524">
    <property type="term" value="F:ATP binding"/>
    <property type="evidence" value="ECO:0007669"/>
    <property type="project" value="UniProtKB-KW"/>
</dbReference>
<dbReference type="OMA" id="AMQDDIG"/>
<reference evidence="15" key="1">
    <citation type="submission" date="2015-11" db="EMBL/GenBank/DDBJ databases">
        <authorList>
            <person name="Wang J."/>
            <person name="Wang L."/>
            <person name="Wang F."/>
            <person name="Cao G."/>
        </authorList>
    </citation>
    <scope>NUCLEOTIDE SEQUENCE [LARGE SCALE GENOMIC DNA]</scope>
    <source>
        <strain evidence="15">gdw1</strain>
    </source>
</reference>
<dbReference type="CDD" id="cd18550">
    <property type="entry name" value="ABC_6TM_exporter_like"/>
    <property type="match status" value="1"/>
</dbReference>
<keyword evidence="8 11" id="KW-1133">Transmembrane helix</keyword>
<dbReference type="SMART" id="SM00382">
    <property type="entry name" value="AAA"/>
    <property type="match status" value="1"/>
</dbReference>
<dbReference type="GO" id="GO:0016887">
    <property type="term" value="F:ATP hydrolysis activity"/>
    <property type="evidence" value="ECO:0007669"/>
    <property type="project" value="InterPro"/>
</dbReference>
<dbReference type="GO" id="GO:0005886">
    <property type="term" value="C:plasma membrane"/>
    <property type="evidence" value="ECO:0007669"/>
    <property type="project" value="UniProtKB-SubCell"/>
</dbReference>
<dbReference type="InterPro" id="IPR011527">
    <property type="entry name" value="ABC1_TM_dom"/>
</dbReference>
<organism evidence="14 15">
    <name type="scientific">Leifsonia xyli subsp. xyli</name>
    <dbReference type="NCBI Taxonomy" id="59736"/>
    <lineage>
        <taxon>Bacteria</taxon>
        <taxon>Bacillati</taxon>
        <taxon>Actinomycetota</taxon>
        <taxon>Actinomycetes</taxon>
        <taxon>Micrococcales</taxon>
        <taxon>Microbacteriaceae</taxon>
        <taxon>Leifsonia</taxon>
    </lineage>
</organism>
<evidence type="ECO:0000256" key="3">
    <source>
        <dbReference type="ARBA" id="ARBA00022475"/>
    </source>
</evidence>
<dbReference type="PROSITE" id="PS50929">
    <property type="entry name" value="ABC_TM1F"/>
    <property type="match status" value="1"/>
</dbReference>
<dbReference type="SUPFAM" id="SSF90123">
    <property type="entry name" value="ABC transporter transmembrane region"/>
    <property type="match status" value="1"/>
</dbReference>
<name>A0A1E2SJA6_LEIXY</name>
<feature type="transmembrane region" description="Helical" evidence="11">
    <location>
        <begin position="216"/>
        <end position="241"/>
    </location>
</feature>
<evidence type="ECO:0000313" key="15">
    <source>
        <dbReference type="Proteomes" id="UP000094426"/>
    </source>
</evidence>
<dbReference type="PROSITE" id="PS50893">
    <property type="entry name" value="ABC_TRANSPORTER_2"/>
    <property type="match status" value="1"/>
</dbReference>
<dbReference type="PANTHER" id="PTHR43394">
    <property type="entry name" value="ATP-DEPENDENT PERMEASE MDL1, MITOCHONDRIAL"/>
    <property type="match status" value="1"/>
</dbReference>
<evidence type="ECO:0000256" key="10">
    <source>
        <dbReference type="ARBA" id="ARBA00023455"/>
    </source>
</evidence>
<keyword evidence="9 11" id="KW-0472">Membrane</keyword>
<keyword evidence="3" id="KW-1003">Cell membrane</keyword>
<feature type="transmembrane region" description="Helical" evidence="11">
    <location>
        <begin position="117"/>
        <end position="145"/>
    </location>
</feature>
<evidence type="ECO:0000256" key="9">
    <source>
        <dbReference type="ARBA" id="ARBA00023136"/>
    </source>
</evidence>
<dbReference type="AlphaFoldDB" id="A0A1E2SJA6"/>
<evidence type="ECO:0000259" key="13">
    <source>
        <dbReference type="PROSITE" id="PS50929"/>
    </source>
</evidence>
<dbReference type="GO" id="GO:0090374">
    <property type="term" value="P:oligopeptide export from mitochondrion"/>
    <property type="evidence" value="ECO:0007669"/>
    <property type="project" value="TreeGrafter"/>
</dbReference>
<evidence type="ECO:0000256" key="11">
    <source>
        <dbReference type="SAM" id="Phobius"/>
    </source>
</evidence>
<comment type="similarity">
    <text evidence="10">Belongs to the ABC transporter superfamily. Siderophore-Fe(3+) uptake transporter (SIUT) (TC 3.A.1.21) family.</text>
</comment>
<dbReference type="InterPro" id="IPR036640">
    <property type="entry name" value="ABC1_TM_sf"/>
</dbReference>
<evidence type="ECO:0000256" key="6">
    <source>
        <dbReference type="ARBA" id="ARBA00022741"/>
    </source>
</evidence>
<dbReference type="SUPFAM" id="SSF52540">
    <property type="entry name" value="P-loop containing nucleoside triphosphate hydrolases"/>
    <property type="match status" value="1"/>
</dbReference>
<keyword evidence="6" id="KW-0547">Nucleotide-binding</keyword>
<evidence type="ECO:0000313" key="14">
    <source>
        <dbReference type="EMBL" id="ODA89774.1"/>
    </source>
</evidence>
<feature type="domain" description="ABC transporter" evidence="12">
    <location>
        <begin position="314"/>
        <end position="552"/>
    </location>
</feature>
<dbReference type="InterPro" id="IPR017871">
    <property type="entry name" value="ABC_transporter-like_CS"/>
</dbReference>
<keyword evidence="5 11" id="KW-0812">Transmembrane</keyword>
<evidence type="ECO:0000256" key="5">
    <source>
        <dbReference type="ARBA" id="ARBA00022692"/>
    </source>
</evidence>
<evidence type="ECO:0000256" key="4">
    <source>
        <dbReference type="ARBA" id="ARBA00022519"/>
    </source>
</evidence>
<keyword evidence="2" id="KW-0813">Transport</keyword>
<dbReference type="EMBL" id="LNZG01000034">
    <property type="protein sequence ID" value="ODA89774.1"/>
    <property type="molecule type" value="Genomic_DNA"/>
</dbReference>
<comment type="subcellular location">
    <subcellularLocation>
        <location evidence="1">Cell inner membrane</location>
        <topology evidence="1">Multi-pass membrane protein</topology>
    </subcellularLocation>
</comment>
<dbReference type="PROSITE" id="PS00211">
    <property type="entry name" value="ABC_TRANSPORTER_1"/>
    <property type="match status" value="1"/>
</dbReference>
<dbReference type="InterPro" id="IPR039421">
    <property type="entry name" value="Type_1_exporter"/>
</dbReference>
<sequence>MIPPLLTQRAFDDGLFPKTGRPDLPMLIETVALMVVVFVSSALLGVWQTYLTASVGNKLMMGALRVRLFSHLQSMELSFFTKTKTGIIQSRLQNDVGGVANVLTNTVSSVLGNTVTVIAALVAMLLLNGQLTIVAVILMPLLVIAQRRVGQARARIVTKTQESLSDMTAITQETLSVSGILLAKSFNRQRAEVERYSDENRTQIRLQVSQAMSGQWFFAMVNIFLSSIPAIVYLVSGWLVLGGATDITAGTIVAFTTVQARLLFPLLALMRVALDLQTSGALFARIFEYLDLKPAIVDRPDAAPVDSGRELGRIEFDRVAFRYPDARQGERNTLDDVFFVIEPGQFAAFVGPSGAGKTTVSYLIPRFYDATSGRILFGGTDLRALRQESLVSHIGVVSQETYLFHATIAENLRYARPDATQEEVESAARRANIHDTIVGFPDGYETVVGERGYRLSGGEKQRIAIARVLLKDPAVLILDEATSALDSISERVVQQALDTASRGRTTIAIAHRLSTIVAADVIFVVDRGRIVERGNHRQLLEAGGVYALLHGEQLEGSLLDS</sequence>
<evidence type="ECO:0000256" key="7">
    <source>
        <dbReference type="ARBA" id="ARBA00022840"/>
    </source>
</evidence>
<dbReference type="Gene3D" id="1.20.1560.10">
    <property type="entry name" value="ABC transporter type 1, transmembrane domain"/>
    <property type="match status" value="1"/>
</dbReference>
<evidence type="ECO:0000256" key="1">
    <source>
        <dbReference type="ARBA" id="ARBA00004429"/>
    </source>
</evidence>
<dbReference type="Pfam" id="PF00664">
    <property type="entry name" value="ABC_membrane"/>
    <property type="match status" value="1"/>
</dbReference>
<evidence type="ECO:0000259" key="12">
    <source>
        <dbReference type="PROSITE" id="PS50893"/>
    </source>
</evidence>
<dbReference type="Proteomes" id="UP000094426">
    <property type="component" value="Unassembled WGS sequence"/>
</dbReference>
<dbReference type="FunFam" id="3.40.50.300:FF:000221">
    <property type="entry name" value="Multidrug ABC transporter ATP-binding protein"/>
    <property type="match status" value="1"/>
</dbReference>
<accession>A0A1E2SJA6</accession>
<comment type="caution">
    <text evidence="14">The sequence shown here is derived from an EMBL/GenBank/DDBJ whole genome shotgun (WGS) entry which is preliminary data.</text>
</comment>
<evidence type="ECO:0000256" key="2">
    <source>
        <dbReference type="ARBA" id="ARBA00022448"/>
    </source>
</evidence>
<dbReference type="InterPro" id="IPR027417">
    <property type="entry name" value="P-loop_NTPase"/>
</dbReference>
<dbReference type="GO" id="GO:0015421">
    <property type="term" value="F:ABC-type oligopeptide transporter activity"/>
    <property type="evidence" value="ECO:0007669"/>
    <property type="project" value="TreeGrafter"/>
</dbReference>
<dbReference type="Gene3D" id="3.40.50.300">
    <property type="entry name" value="P-loop containing nucleotide triphosphate hydrolases"/>
    <property type="match status" value="1"/>
</dbReference>
<proteinExistence type="inferred from homology"/>
<dbReference type="InterPro" id="IPR003439">
    <property type="entry name" value="ABC_transporter-like_ATP-bd"/>
</dbReference>
<evidence type="ECO:0000256" key="8">
    <source>
        <dbReference type="ARBA" id="ARBA00022989"/>
    </source>
</evidence>
<feature type="transmembrane region" description="Helical" evidence="11">
    <location>
        <begin position="26"/>
        <end position="50"/>
    </location>
</feature>
<keyword evidence="7" id="KW-0067">ATP-binding</keyword>
<keyword evidence="4" id="KW-0997">Cell inner membrane</keyword>